<evidence type="ECO:0000313" key="1">
    <source>
        <dbReference type="EMBL" id="KJV64794.1"/>
    </source>
</evidence>
<protein>
    <submittedName>
        <fullName evidence="1">Uncharacterized protein</fullName>
    </submittedName>
</protein>
<name>A0A0F3ND09_ANAPH</name>
<organism evidence="1 2">
    <name type="scientific">Anaplasma phagocytophilum str. ApMUC09</name>
    <dbReference type="NCBI Taxonomy" id="1359152"/>
    <lineage>
        <taxon>Bacteria</taxon>
        <taxon>Pseudomonadati</taxon>
        <taxon>Pseudomonadota</taxon>
        <taxon>Alphaproteobacteria</taxon>
        <taxon>Rickettsiales</taxon>
        <taxon>Anaplasmataceae</taxon>
        <taxon>Anaplasma</taxon>
        <taxon>phagocytophilum group</taxon>
    </lineage>
</organism>
<dbReference type="Proteomes" id="UP000033441">
    <property type="component" value="Unassembled WGS sequence"/>
</dbReference>
<dbReference type="EMBL" id="LANV01000001">
    <property type="protein sequence ID" value="KJV64794.1"/>
    <property type="molecule type" value="Genomic_DNA"/>
</dbReference>
<reference evidence="1 2" key="1">
    <citation type="submission" date="2015-02" db="EMBL/GenBank/DDBJ databases">
        <title>Genome Sequencing of Rickettsiales.</title>
        <authorList>
            <person name="Daugherty S.C."/>
            <person name="Su Q."/>
            <person name="Abolude K."/>
            <person name="Beier-Sexton M."/>
            <person name="Carlyon J.A."/>
            <person name="Carter R."/>
            <person name="Day N.P."/>
            <person name="Dumler S.J."/>
            <person name="Dyachenko V."/>
            <person name="Godinez A."/>
            <person name="Kurtti T.J."/>
            <person name="Lichay M."/>
            <person name="Mullins K.E."/>
            <person name="Ott S."/>
            <person name="Pappas-Brown V."/>
            <person name="Paris D.H."/>
            <person name="Patel P."/>
            <person name="Richards A.L."/>
            <person name="Sadzewicz L."/>
            <person name="Sears K."/>
            <person name="Seidman D."/>
            <person name="Sengamalay N."/>
            <person name="Stenos J."/>
            <person name="Tallon L.J."/>
            <person name="Vincent G."/>
            <person name="Fraser C.M."/>
            <person name="Munderloh U."/>
            <person name="Dunning-Hotopp J.C."/>
        </authorList>
    </citation>
    <scope>NUCLEOTIDE SEQUENCE [LARGE SCALE GENOMIC DNA]</scope>
    <source>
        <strain evidence="1 2">ApMUC09</strain>
    </source>
</reference>
<accession>A0A0F3ND09</accession>
<gene>
    <name evidence="1" type="ORF">APHMUC_1193</name>
</gene>
<sequence length="39" mass="4635">MLYVNVTQHTRVREALAKYTPLHCDVTYTGVYHMIIFHL</sequence>
<dbReference type="PATRIC" id="fig|1359152.3.peg.1252"/>
<comment type="caution">
    <text evidence="1">The sequence shown here is derived from an EMBL/GenBank/DDBJ whole genome shotgun (WGS) entry which is preliminary data.</text>
</comment>
<evidence type="ECO:0000313" key="2">
    <source>
        <dbReference type="Proteomes" id="UP000033441"/>
    </source>
</evidence>
<dbReference type="AlphaFoldDB" id="A0A0F3ND09"/>
<proteinExistence type="predicted"/>